<dbReference type="Proteomes" id="UP000006718">
    <property type="component" value="Chromosome 16"/>
</dbReference>
<dbReference type="InParanoid" id="A0A5F8A2N2"/>
<organism evidence="1 2">
    <name type="scientific">Macaca mulatta</name>
    <name type="common">Rhesus macaque</name>
    <dbReference type="NCBI Taxonomy" id="9544"/>
    <lineage>
        <taxon>Eukaryota</taxon>
        <taxon>Metazoa</taxon>
        <taxon>Chordata</taxon>
        <taxon>Craniata</taxon>
        <taxon>Vertebrata</taxon>
        <taxon>Euteleostomi</taxon>
        <taxon>Mammalia</taxon>
        <taxon>Eutheria</taxon>
        <taxon>Euarchontoglires</taxon>
        <taxon>Primates</taxon>
        <taxon>Haplorrhini</taxon>
        <taxon>Catarrhini</taxon>
        <taxon>Cercopithecidae</taxon>
        <taxon>Cercopithecinae</taxon>
        <taxon>Macaca</taxon>
    </lineage>
</organism>
<name>A0A5F8A2N2_MACMU</name>
<dbReference type="GeneTree" id="ENSGT01150000286943"/>
<reference evidence="1" key="2">
    <citation type="submission" date="2019-01" db="EMBL/GenBank/DDBJ databases">
        <authorList>
            <person name="Graves T."/>
            <person name="Eichler E.E."/>
            <person name="Wilson R.K."/>
        </authorList>
    </citation>
    <scope>NUCLEOTIDE SEQUENCE [LARGE SCALE GENOMIC DNA]</scope>
    <source>
        <strain evidence="1">17573</strain>
    </source>
</reference>
<accession>A0A5F8A2N2</accession>
<dbReference type="PANTHER" id="PTHR12138:SF135">
    <property type="entry name" value="SAM DOMAIN-CONTAINING PROTEIN"/>
    <property type="match status" value="1"/>
</dbReference>
<sequence>MESCLFPSPELKPATSPVAWAFLGYWCFRDHNLSTPQVFNVFFFFFQMEPRCVARLECSGAISAHCNFRIPGSTDSPASASQVAGTTGMRYHARVIFVFLVETRFHHVG</sequence>
<evidence type="ECO:0000313" key="2">
    <source>
        <dbReference type="Proteomes" id="UP000006718"/>
    </source>
</evidence>
<protein>
    <submittedName>
        <fullName evidence="1">Uncharacterized protein</fullName>
    </submittedName>
</protein>
<dbReference type="Ensembl" id="ENSMMUT00000107657.1">
    <property type="protein sequence ID" value="ENSMMUP00000071615.1"/>
    <property type="gene ID" value="ENSMMUG00000060280.1"/>
</dbReference>
<keyword evidence="2" id="KW-1185">Reference proteome</keyword>
<proteinExistence type="predicted"/>
<dbReference type="PANTHER" id="PTHR12138">
    <property type="entry name" value="PRIMATE-EXPANDED PROTEIN FAMILY"/>
    <property type="match status" value="1"/>
</dbReference>
<reference evidence="1" key="3">
    <citation type="submission" date="2025-08" db="UniProtKB">
        <authorList>
            <consortium name="Ensembl"/>
        </authorList>
    </citation>
    <scope>IDENTIFICATION</scope>
    <source>
        <strain evidence="1">17573</strain>
    </source>
</reference>
<reference evidence="1" key="4">
    <citation type="submission" date="2025-09" db="UniProtKB">
        <authorList>
            <consortium name="Ensembl"/>
        </authorList>
    </citation>
    <scope>IDENTIFICATION</scope>
    <source>
        <strain evidence="1">17573</strain>
    </source>
</reference>
<evidence type="ECO:0000313" key="1">
    <source>
        <dbReference type="Ensembl" id="ENSMMUP00000071615.1"/>
    </source>
</evidence>
<dbReference type="AlphaFoldDB" id="A0A5F8A2N2"/>
<reference evidence="2" key="1">
    <citation type="journal article" date="2007" name="Science">
        <title>Evolutionary and biomedical insights from the rhesus macaque genome.</title>
        <authorList>
            <person name="Gibbs R.A."/>
            <person name="Rogers J."/>
            <person name="Katze M.G."/>
            <person name="Bumgarner R."/>
            <person name="Weinstock G.M."/>
            <person name="Mardis E.R."/>
            <person name="Remington K.A."/>
            <person name="Strausberg R.L."/>
            <person name="Venter J.C."/>
            <person name="Wilson R.K."/>
            <person name="Batzer M.A."/>
            <person name="Bustamante C.D."/>
            <person name="Eichler E.E."/>
            <person name="Hahn M.W."/>
            <person name="Hardison R.C."/>
            <person name="Makova K.D."/>
            <person name="Miller W."/>
            <person name="Milosavljevic A."/>
            <person name="Palermo R.E."/>
            <person name="Siepel A."/>
            <person name="Sikela J.M."/>
            <person name="Attaway T."/>
            <person name="Bell S."/>
            <person name="Bernard K.E."/>
            <person name="Buhay C.J."/>
            <person name="Chandrabose M.N."/>
            <person name="Dao M."/>
            <person name="Davis C."/>
            <person name="Delehaunty K.D."/>
            <person name="Ding Y."/>
            <person name="Dinh H.H."/>
            <person name="Dugan-Rocha S."/>
            <person name="Fulton L.A."/>
            <person name="Gabisi R.A."/>
            <person name="Garner T.T."/>
            <person name="Godfrey J."/>
            <person name="Hawes A.C."/>
            <person name="Hernandez J."/>
            <person name="Hines S."/>
            <person name="Holder M."/>
            <person name="Hume J."/>
            <person name="Jhangiani S.N."/>
            <person name="Joshi V."/>
            <person name="Khan Z.M."/>
            <person name="Kirkness E.F."/>
            <person name="Cree A."/>
            <person name="Fowler R.G."/>
            <person name="Lee S."/>
            <person name="Lewis L.R."/>
            <person name="Li Z."/>
            <person name="Liu Y.-S."/>
            <person name="Moore S.M."/>
            <person name="Muzny D."/>
            <person name="Nazareth L.V."/>
            <person name="Ngo D.N."/>
            <person name="Okwuonu G.O."/>
            <person name="Pai G."/>
            <person name="Parker D."/>
            <person name="Paul H.A."/>
            <person name="Pfannkoch C."/>
            <person name="Pohl C.S."/>
            <person name="Rogers Y.-H.C."/>
            <person name="Ruiz S.J."/>
            <person name="Sabo A."/>
            <person name="Santibanez J."/>
            <person name="Schneider B.W."/>
            <person name="Smith S.M."/>
            <person name="Sodergren E."/>
            <person name="Svatek A.F."/>
            <person name="Utterback T.R."/>
            <person name="Vattathil S."/>
            <person name="Warren W."/>
            <person name="White C.S."/>
            <person name="Chinwalla A.T."/>
            <person name="Feng Y."/>
            <person name="Halpern A.L."/>
            <person name="Hillier L.W."/>
            <person name="Huang X."/>
            <person name="Minx P."/>
            <person name="Nelson J.O."/>
            <person name="Pepin K.H."/>
            <person name="Qin X."/>
            <person name="Sutton G.G."/>
            <person name="Venter E."/>
            <person name="Walenz B.P."/>
            <person name="Wallis J.W."/>
            <person name="Worley K.C."/>
            <person name="Yang S.-P."/>
            <person name="Jones S.M."/>
            <person name="Marra M.A."/>
            <person name="Rocchi M."/>
            <person name="Schein J.E."/>
            <person name="Baertsch R."/>
            <person name="Clarke L."/>
            <person name="Csuros M."/>
            <person name="Glasscock J."/>
            <person name="Harris R.A."/>
            <person name="Havlak P."/>
            <person name="Jackson A.R."/>
            <person name="Jiang H."/>
            <person name="Liu Y."/>
            <person name="Messina D.N."/>
            <person name="Shen Y."/>
            <person name="Song H.X.-Z."/>
            <person name="Wylie T."/>
            <person name="Zhang L."/>
            <person name="Birney E."/>
            <person name="Han K."/>
            <person name="Konkel M.K."/>
            <person name="Lee J."/>
            <person name="Smit A.F.A."/>
            <person name="Ullmer B."/>
            <person name="Wang H."/>
            <person name="Xing J."/>
            <person name="Burhans R."/>
            <person name="Cheng Z."/>
            <person name="Karro J.E."/>
            <person name="Ma J."/>
            <person name="Raney B."/>
            <person name="She X."/>
            <person name="Cox M.J."/>
            <person name="Demuth J.P."/>
            <person name="Dumas L.J."/>
            <person name="Han S.-G."/>
            <person name="Hopkins J."/>
            <person name="Karimpour-Fard A."/>
            <person name="Kim Y.H."/>
            <person name="Pollack J.R."/>
            <person name="Vinar T."/>
            <person name="Addo-Quaye C."/>
            <person name="Degenhardt J."/>
            <person name="Denby A."/>
            <person name="Hubisz M.J."/>
            <person name="Indap A."/>
            <person name="Kosiol C."/>
            <person name="Lahn B.T."/>
            <person name="Lawson H.A."/>
            <person name="Marklein A."/>
            <person name="Nielsen R."/>
            <person name="Vallender E.J."/>
            <person name="Clark A.G."/>
            <person name="Ferguson B."/>
            <person name="Hernandez R.D."/>
            <person name="Hirani K."/>
            <person name="Kehrer-Sawatzki H."/>
            <person name="Kolb J."/>
            <person name="Patil S."/>
            <person name="Pu L.-L."/>
            <person name="Ren Y."/>
            <person name="Smith D.G."/>
            <person name="Wheeler D.A."/>
            <person name="Schenck I."/>
            <person name="Ball E.V."/>
            <person name="Chen R."/>
            <person name="Cooper D.N."/>
            <person name="Giardine B."/>
            <person name="Hsu F."/>
            <person name="Kent W.J."/>
            <person name="Lesk A."/>
            <person name="Nelson D.L."/>
            <person name="O'brien W.E."/>
            <person name="Pruefer K."/>
            <person name="Stenson P.D."/>
            <person name="Wallace J.C."/>
            <person name="Ke H."/>
            <person name="Liu X.-M."/>
            <person name="Wang P."/>
            <person name="Xiang A.P."/>
            <person name="Yang F."/>
            <person name="Barber G.P."/>
            <person name="Haussler D."/>
            <person name="Karolchik D."/>
            <person name="Kern A.D."/>
            <person name="Kuhn R.M."/>
            <person name="Smith K.E."/>
            <person name="Zwieg A.S."/>
        </authorList>
    </citation>
    <scope>NUCLEOTIDE SEQUENCE [LARGE SCALE GENOMIC DNA]</scope>
    <source>
        <strain evidence="2">17573</strain>
    </source>
</reference>
<dbReference type="VEuPathDB" id="HostDB:ENSMMUG00000060280"/>